<comment type="caution">
    <text evidence="3">The sequence shown here is derived from an EMBL/GenBank/DDBJ whole genome shotgun (WGS) entry which is preliminary data.</text>
</comment>
<reference evidence="4" key="1">
    <citation type="journal article" date="2019" name="Int. J. Syst. Evol. Microbiol.">
        <title>The Global Catalogue of Microorganisms (GCM) 10K type strain sequencing project: providing services to taxonomists for standard genome sequencing and annotation.</title>
        <authorList>
            <consortium name="The Broad Institute Genomics Platform"/>
            <consortium name="The Broad Institute Genome Sequencing Center for Infectious Disease"/>
            <person name="Wu L."/>
            <person name="Ma J."/>
        </authorList>
    </citation>
    <scope>NUCLEOTIDE SEQUENCE [LARGE SCALE GENOMIC DNA]</scope>
    <source>
        <strain evidence="4">CCUG 49560</strain>
    </source>
</reference>
<evidence type="ECO:0000313" key="4">
    <source>
        <dbReference type="Proteomes" id="UP001595891"/>
    </source>
</evidence>
<gene>
    <name evidence="3" type="primary">grpE</name>
    <name evidence="3" type="ORF">ACFO8L_34075</name>
</gene>
<feature type="compositionally biased region" description="Basic and acidic residues" evidence="2">
    <location>
        <begin position="206"/>
        <end position="263"/>
    </location>
</feature>
<evidence type="ECO:0000313" key="3">
    <source>
        <dbReference type="EMBL" id="MFC4591164.1"/>
    </source>
</evidence>
<organism evidence="3 4">
    <name type="scientific">Sphaerisporangium corydalis</name>
    <dbReference type="NCBI Taxonomy" id="1441875"/>
    <lineage>
        <taxon>Bacteria</taxon>
        <taxon>Bacillati</taxon>
        <taxon>Actinomycetota</taxon>
        <taxon>Actinomycetes</taxon>
        <taxon>Streptosporangiales</taxon>
        <taxon>Streptosporangiaceae</taxon>
        <taxon>Sphaerisporangium</taxon>
    </lineage>
</organism>
<feature type="compositionally biased region" description="Low complexity" evidence="2">
    <location>
        <begin position="194"/>
        <end position="205"/>
    </location>
</feature>
<accession>A0ABV9ESV1</accession>
<name>A0ABV9ESV1_9ACTN</name>
<dbReference type="InterPro" id="IPR009012">
    <property type="entry name" value="GrpE_head"/>
</dbReference>
<evidence type="ECO:0000256" key="1">
    <source>
        <dbReference type="ARBA" id="ARBA00023186"/>
    </source>
</evidence>
<feature type="region of interest" description="Disordered" evidence="2">
    <location>
        <begin position="194"/>
        <end position="263"/>
    </location>
</feature>
<keyword evidence="4" id="KW-1185">Reference proteome</keyword>
<proteinExistence type="predicted"/>
<protein>
    <submittedName>
        <fullName evidence="3">Nucleotide exchange factor GrpE</fullName>
    </submittedName>
</protein>
<dbReference type="Gene3D" id="2.30.22.10">
    <property type="entry name" value="Head domain of nucleotide exchange factor GrpE"/>
    <property type="match status" value="1"/>
</dbReference>
<dbReference type="SUPFAM" id="SSF51064">
    <property type="entry name" value="Head domain of nucleotide exchange factor GrpE"/>
    <property type="match status" value="1"/>
</dbReference>
<keyword evidence="1" id="KW-0143">Chaperone</keyword>
<dbReference type="EMBL" id="JBHSFN010000029">
    <property type="protein sequence ID" value="MFC4591164.1"/>
    <property type="molecule type" value="Genomic_DNA"/>
</dbReference>
<sequence length="263" mass="28024">MAPPPEEPREASPGDATATREPESEPAKELTRQVEELTRQVAALTDTARREHERAAHREQVIDRLHGENQQLRHGLLQEALTPVRAGLYRLYDTVAREAARWRAADPPDAALAGDLLAAVADEVAEVLGRTGAERCGVRPGDAYDPAAHRPARTTPVEAGADGTVVEVLAEGFAMGERVLRKASVVVGRVAAGNTAGNASGNASGDDVKPAAAKAEKDAKKADITDVSRQQRDRKDVKDRLPRDGTGDTAPERVDGGTDKESE</sequence>
<dbReference type="InterPro" id="IPR000740">
    <property type="entry name" value="GrpE"/>
</dbReference>
<dbReference type="Proteomes" id="UP001595891">
    <property type="component" value="Unassembled WGS sequence"/>
</dbReference>
<feature type="region of interest" description="Disordered" evidence="2">
    <location>
        <begin position="1"/>
        <end position="34"/>
    </location>
</feature>
<evidence type="ECO:0000256" key="2">
    <source>
        <dbReference type="SAM" id="MobiDB-lite"/>
    </source>
</evidence>
<dbReference type="Pfam" id="PF01025">
    <property type="entry name" value="GrpE"/>
    <property type="match status" value="1"/>
</dbReference>
<dbReference type="RefSeq" id="WP_262846026.1">
    <property type="nucleotide sequence ID" value="NZ_JANZYP010000043.1"/>
</dbReference>